<dbReference type="RefSeq" id="WP_051757535.1">
    <property type="nucleotide sequence ID" value="NZ_JOIJ01000004.1"/>
</dbReference>
<evidence type="ECO:0000256" key="3">
    <source>
        <dbReference type="ARBA" id="ARBA00022692"/>
    </source>
</evidence>
<feature type="transmembrane region" description="Helical" evidence="6">
    <location>
        <begin position="128"/>
        <end position="146"/>
    </location>
</feature>
<comment type="caution">
    <text evidence="7">The sequence shown here is derived from an EMBL/GenBank/DDBJ whole genome shotgun (WGS) entry which is preliminary data.</text>
</comment>
<accession>A0A660CPA2</accession>
<dbReference type="PANTHER" id="PTHR30086:SF20">
    <property type="entry name" value="ARGININE EXPORTER PROTEIN ARGO-RELATED"/>
    <property type="match status" value="1"/>
</dbReference>
<evidence type="ECO:0000313" key="8">
    <source>
        <dbReference type="Proteomes" id="UP000317303"/>
    </source>
</evidence>
<comment type="subcellular location">
    <subcellularLocation>
        <location evidence="1">Cell membrane</location>
        <topology evidence="1">Multi-pass membrane protein</topology>
    </subcellularLocation>
</comment>
<evidence type="ECO:0000256" key="4">
    <source>
        <dbReference type="ARBA" id="ARBA00022989"/>
    </source>
</evidence>
<feature type="transmembrane region" description="Helical" evidence="6">
    <location>
        <begin position="152"/>
        <end position="173"/>
    </location>
</feature>
<evidence type="ECO:0000256" key="2">
    <source>
        <dbReference type="ARBA" id="ARBA00022475"/>
    </source>
</evidence>
<keyword evidence="2" id="KW-1003">Cell membrane</keyword>
<evidence type="ECO:0000256" key="6">
    <source>
        <dbReference type="SAM" id="Phobius"/>
    </source>
</evidence>
<dbReference type="PANTHER" id="PTHR30086">
    <property type="entry name" value="ARGININE EXPORTER PROTEIN ARGO"/>
    <property type="match status" value="1"/>
</dbReference>
<feature type="transmembrane region" description="Helical" evidence="6">
    <location>
        <begin position="72"/>
        <end position="91"/>
    </location>
</feature>
<gene>
    <name evidence="7" type="ORF">JD82_04857</name>
</gene>
<protein>
    <submittedName>
        <fullName evidence="7">Threonine/homoserine/homoserine lactone efflux protein</fullName>
    </submittedName>
</protein>
<dbReference type="Pfam" id="PF01810">
    <property type="entry name" value="LysE"/>
    <property type="match status" value="1"/>
</dbReference>
<organism evidence="7 8">
    <name type="scientific">Prauserella rugosa</name>
    <dbReference type="NCBI Taxonomy" id="43354"/>
    <lineage>
        <taxon>Bacteria</taxon>
        <taxon>Bacillati</taxon>
        <taxon>Actinomycetota</taxon>
        <taxon>Actinomycetes</taxon>
        <taxon>Pseudonocardiales</taxon>
        <taxon>Pseudonocardiaceae</taxon>
        <taxon>Prauserella</taxon>
    </lineage>
</organism>
<dbReference type="InterPro" id="IPR001123">
    <property type="entry name" value="LeuE-type"/>
</dbReference>
<dbReference type="AlphaFoldDB" id="A0A660CPA2"/>
<feature type="transmembrane region" description="Helical" evidence="6">
    <location>
        <begin position="185"/>
        <end position="205"/>
    </location>
</feature>
<keyword evidence="3 6" id="KW-0812">Transmembrane</keyword>
<proteinExistence type="predicted"/>
<evidence type="ECO:0000256" key="5">
    <source>
        <dbReference type="ARBA" id="ARBA00023136"/>
    </source>
</evidence>
<sequence>MLAQLPVFVATTFMMLVVPGPDFVIITRNAAVGGRRSACFTALGICAGLLFLTLATAGGVAALVAADDGLLVALRIVGGGYLLCLGAMLAVSAWRRRSTPGGNVPQQPGSRTPLVQGFLNNVLNPKALIFYLTFIPQFLTPGGAVFTETLLLGFVVVACAAIWWTAYVTAIGLLTRTLARRSVQIGIEVVASVALGCLGAVTLLAEV</sequence>
<dbReference type="Proteomes" id="UP000317303">
    <property type="component" value="Unassembled WGS sequence"/>
</dbReference>
<keyword evidence="8" id="KW-1185">Reference proteome</keyword>
<dbReference type="GO" id="GO:0005886">
    <property type="term" value="C:plasma membrane"/>
    <property type="evidence" value="ECO:0007669"/>
    <property type="project" value="UniProtKB-SubCell"/>
</dbReference>
<feature type="transmembrane region" description="Helical" evidence="6">
    <location>
        <begin position="6"/>
        <end position="26"/>
    </location>
</feature>
<dbReference type="GO" id="GO:0015171">
    <property type="term" value="F:amino acid transmembrane transporter activity"/>
    <property type="evidence" value="ECO:0007669"/>
    <property type="project" value="TreeGrafter"/>
</dbReference>
<keyword evidence="4 6" id="KW-1133">Transmembrane helix</keyword>
<keyword evidence="5 6" id="KW-0472">Membrane</keyword>
<reference evidence="7 8" key="1">
    <citation type="submission" date="2019-07" db="EMBL/GenBank/DDBJ databases">
        <title>R&amp;d 2014.</title>
        <authorList>
            <person name="Klenk H.-P."/>
        </authorList>
    </citation>
    <scope>NUCLEOTIDE SEQUENCE [LARGE SCALE GENOMIC DNA]</scope>
    <source>
        <strain evidence="7 8">DSM 43194</strain>
    </source>
</reference>
<name>A0A660CPA2_9PSEU</name>
<dbReference type="EMBL" id="VLJV01000001">
    <property type="protein sequence ID" value="TWH22965.1"/>
    <property type="molecule type" value="Genomic_DNA"/>
</dbReference>
<evidence type="ECO:0000313" key="7">
    <source>
        <dbReference type="EMBL" id="TWH22965.1"/>
    </source>
</evidence>
<feature type="transmembrane region" description="Helical" evidence="6">
    <location>
        <begin position="38"/>
        <end position="66"/>
    </location>
</feature>
<evidence type="ECO:0000256" key="1">
    <source>
        <dbReference type="ARBA" id="ARBA00004651"/>
    </source>
</evidence>